<protein>
    <submittedName>
        <fullName evidence="5">FMN-binding glutamate synthase family protein</fullName>
    </submittedName>
</protein>
<dbReference type="Pfam" id="PF01645">
    <property type="entry name" value="Glu_synthase"/>
    <property type="match status" value="1"/>
</dbReference>
<dbReference type="EMBL" id="CP054706">
    <property type="protein sequence ID" value="QQK79202.1"/>
    <property type="molecule type" value="Genomic_DNA"/>
</dbReference>
<evidence type="ECO:0000313" key="5">
    <source>
        <dbReference type="EMBL" id="QQK79202.1"/>
    </source>
</evidence>
<dbReference type="Gene3D" id="3.20.20.70">
    <property type="entry name" value="Aldolase class I"/>
    <property type="match status" value="1"/>
</dbReference>
<dbReference type="InterPro" id="IPR002932">
    <property type="entry name" value="Glu_synthdom"/>
</dbReference>
<dbReference type="RefSeq" id="WP_200088453.1">
    <property type="nucleotide sequence ID" value="NZ_CP054706.1"/>
</dbReference>
<dbReference type="PIRSF" id="PIRSF006429">
    <property type="entry name" value="GOGAT_lg_2"/>
    <property type="match status" value="1"/>
</dbReference>
<keyword evidence="3" id="KW-1133">Transmembrane helix</keyword>
<dbReference type="InterPro" id="IPR013785">
    <property type="entry name" value="Aldolase_TIM"/>
</dbReference>
<dbReference type="GO" id="GO:0006537">
    <property type="term" value="P:glutamate biosynthetic process"/>
    <property type="evidence" value="ECO:0007669"/>
    <property type="project" value="InterPro"/>
</dbReference>
<dbReference type="Proteomes" id="UP000595349">
    <property type="component" value="Chromosome"/>
</dbReference>
<gene>
    <name evidence="5" type="ORF">HUG20_04350</name>
</gene>
<accession>A0A7T7CEM3</accession>
<keyword evidence="3" id="KW-0472">Membrane</keyword>
<dbReference type="SUPFAM" id="SSF51395">
    <property type="entry name" value="FMN-linked oxidoreductases"/>
    <property type="match status" value="1"/>
</dbReference>
<organism evidence="5 6">
    <name type="scientific">Salicibibacter cibi</name>
    <dbReference type="NCBI Taxonomy" id="2743001"/>
    <lineage>
        <taxon>Bacteria</taxon>
        <taxon>Bacillati</taxon>
        <taxon>Bacillota</taxon>
        <taxon>Bacilli</taxon>
        <taxon>Bacillales</taxon>
        <taxon>Bacillaceae</taxon>
        <taxon>Salicibibacter</taxon>
    </lineage>
</organism>
<evidence type="ECO:0000313" key="6">
    <source>
        <dbReference type="Proteomes" id="UP000595349"/>
    </source>
</evidence>
<dbReference type="KEGG" id="scib:HUG20_04350"/>
<dbReference type="CDD" id="cd02808">
    <property type="entry name" value="GltS_FMN"/>
    <property type="match status" value="1"/>
</dbReference>
<evidence type="ECO:0000256" key="3">
    <source>
        <dbReference type="SAM" id="Phobius"/>
    </source>
</evidence>
<evidence type="ECO:0000259" key="4">
    <source>
        <dbReference type="Pfam" id="PF01645"/>
    </source>
</evidence>
<proteinExistence type="inferred from homology"/>
<feature type="domain" description="Glutamate synthase" evidence="4">
    <location>
        <begin position="124"/>
        <end position="436"/>
    </location>
</feature>
<dbReference type="AlphaFoldDB" id="A0A7T7CEM3"/>
<name>A0A7T7CEM3_9BACI</name>
<dbReference type="InterPro" id="IPR024188">
    <property type="entry name" value="GltB"/>
</dbReference>
<keyword evidence="3" id="KW-0812">Transmembrane</keyword>
<comment type="similarity">
    <text evidence="1 2">Belongs to the glutamate synthase family.</text>
</comment>
<evidence type="ECO:0000256" key="2">
    <source>
        <dbReference type="PIRNR" id="PIRNR006429"/>
    </source>
</evidence>
<sequence length="468" mass="50922">MIGIDWTLLLIKTLVIVSLSLILSVLYIIIFPRPIIKWMFAGMMKRFMSKKYEDNLWELISAMTRISPNTIMENSLRSASGTVISRPFGSPRDFHHFDGLVFSPAQLAKPPADASDPIELTTTIGPHAKRPLVLDIPLMAGGMGYGNALSKKVKKAIARATSATGTATNSGEGAYLPEERELAEHFILQYAPGNWSKSPEILGQADAIEIHIGQGARAAATYCIPPEDLPGEIRETFQLSPGETLVVPPLDEPKKSDGLKKLVDRLRRETNGIPIGVKIVAGAELEADMKIAIQATVDFISIDGGQAGTKGDAPVFEDDFGLPTIYALARAAKYLKKKGVKHKISLLVGGGLTTPGECLKAMALGADAVYMGTAFIWAMSHDQVTKSLPWDPPTSLIFYAKKKEKKFNEEKAAYHLENFIISCSKEMEEAARALGKSSIHDITGEDLVALDELTSDITNVKLGYDRPE</sequence>
<dbReference type="GO" id="GO:0015930">
    <property type="term" value="F:glutamate synthase activity"/>
    <property type="evidence" value="ECO:0007669"/>
    <property type="project" value="InterPro"/>
</dbReference>
<keyword evidence="6" id="KW-1185">Reference proteome</keyword>
<dbReference type="PANTHER" id="PTHR43819:SF1">
    <property type="entry name" value="ARCHAEAL-TYPE GLUTAMATE SYNTHASE [NADPH]"/>
    <property type="match status" value="1"/>
</dbReference>
<evidence type="ECO:0000256" key="1">
    <source>
        <dbReference type="ARBA" id="ARBA00009716"/>
    </source>
</evidence>
<dbReference type="PANTHER" id="PTHR43819">
    <property type="entry name" value="ARCHAEAL-TYPE GLUTAMATE SYNTHASE [NADPH]"/>
    <property type="match status" value="1"/>
</dbReference>
<feature type="transmembrane region" description="Helical" evidence="3">
    <location>
        <begin position="6"/>
        <end position="30"/>
    </location>
</feature>
<reference evidence="5 6" key="1">
    <citation type="submission" date="2020-06" db="EMBL/GenBank/DDBJ databases">
        <title>Genomic analysis of Salicibibacter sp. NKC21-4.</title>
        <authorList>
            <person name="Oh Y.J."/>
        </authorList>
    </citation>
    <scope>NUCLEOTIDE SEQUENCE [LARGE SCALE GENOMIC DNA]</scope>
    <source>
        <strain evidence="5 6">NKC21-4</strain>
    </source>
</reference>